<dbReference type="Proteomes" id="UP000799118">
    <property type="component" value="Unassembled WGS sequence"/>
</dbReference>
<evidence type="ECO:0000313" key="3">
    <source>
        <dbReference type="Proteomes" id="UP000799118"/>
    </source>
</evidence>
<evidence type="ECO:0000256" key="1">
    <source>
        <dbReference type="SAM" id="Coils"/>
    </source>
</evidence>
<name>A0A6A4IM09_9AGAR</name>
<dbReference type="EMBL" id="ML769386">
    <property type="protein sequence ID" value="KAE9409877.1"/>
    <property type="molecule type" value="Genomic_DNA"/>
</dbReference>
<gene>
    <name evidence="2" type="ORF">BT96DRAFT_984222</name>
</gene>
<keyword evidence="1" id="KW-0175">Coiled coil</keyword>
<evidence type="ECO:0000313" key="2">
    <source>
        <dbReference type="EMBL" id="KAE9409877.1"/>
    </source>
</evidence>
<sequence length="162" mass="18813">MAQYLSQSRIEQPIWPEPNDISLLKTRISEAEAQLENLDAQISELMQRYETYCRPFIECRLRSFELTCLPDYGFFDDDTYVIFRYPSMFSRAYVAWRIAAAQAIPRVWPTLCLSYTPTSVSDASNISSFLTPNLSFKENLDRSRTFVALVYELQASCNFLNV</sequence>
<protein>
    <submittedName>
        <fullName evidence="2">Uncharacterized protein</fullName>
    </submittedName>
</protein>
<reference evidence="2" key="1">
    <citation type="journal article" date="2019" name="Environ. Microbiol.">
        <title>Fungal ecological strategies reflected in gene transcription - a case study of two litter decomposers.</title>
        <authorList>
            <person name="Barbi F."/>
            <person name="Kohler A."/>
            <person name="Barry K."/>
            <person name="Baskaran P."/>
            <person name="Daum C."/>
            <person name="Fauchery L."/>
            <person name="Ihrmark K."/>
            <person name="Kuo A."/>
            <person name="LaButti K."/>
            <person name="Lipzen A."/>
            <person name="Morin E."/>
            <person name="Grigoriev I.V."/>
            <person name="Henrissat B."/>
            <person name="Lindahl B."/>
            <person name="Martin F."/>
        </authorList>
    </citation>
    <scope>NUCLEOTIDE SEQUENCE</scope>
    <source>
        <strain evidence="2">JB14</strain>
    </source>
</reference>
<organism evidence="2 3">
    <name type="scientific">Gymnopus androsaceus JB14</name>
    <dbReference type="NCBI Taxonomy" id="1447944"/>
    <lineage>
        <taxon>Eukaryota</taxon>
        <taxon>Fungi</taxon>
        <taxon>Dikarya</taxon>
        <taxon>Basidiomycota</taxon>
        <taxon>Agaricomycotina</taxon>
        <taxon>Agaricomycetes</taxon>
        <taxon>Agaricomycetidae</taxon>
        <taxon>Agaricales</taxon>
        <taxon>Marasmiineae</taxon>
        <taxon>Omphalotaceae</taxon>
        <taxon>Gymnopus</taxon>
    </lineage>
</organism>
<keyword evidence="3" id="KW-1185">Reference proteome</keyword>
<proteinExistence type="predicted"/>
<accession>A0A6A4IM09</accession>
<dbReference type="AlphaFoldDB" id="A0A6A4IM09"/>
<feature type="coiled-coil region" evidence="1">
    <location>
        <begin position="21"/>
        <end position="48"/>
    </location>
</feature>
<dbReference type="OrthoDB" id="2884925at2759"/>